<dbReference type="GO" id="GO:0016887">
    <property type="term" value="F:ATP hydrolysis activity"/>
    <property type="evidence" value="ECO:0007669"/>
    <property type="project" value="InterPro"/>
</dbReference>
<evidence type="ECO:0000313" key="2">
    <source>
        <dbReference type="EMBL" id="HCT56844.1"/>
    </source>
</evidence>
<feature type="domain" description="ATPase AAA-type core" evidence="1">
    <location>
        <begin position="23"/>
        <end position="348"/>
    </location>
</feature>
<keyword evidence="2" id="KW-0067">ATP-binding</keyword>
<dbReference type="InterPro" id="IPR014555">
    <property type="entry name" value="RecF-like"/>
</dbReference>
<dbReference type="PANTHER" id="PTHR32182">
    <property type="entry name" value="DNA REPLICATION AND REPAIR PROTEIN RECF"/>
    <property type="match status" value="1"/>
</dbReference>
<gene>
    <name evidence="2" type="ORF">DGD08_06480</name>
</gene>
<dbReference type="GO" id="GO:0005524">
    <property type="term" value="F:ATP binding"/>
    <property type="evidence" value="ECO:0007669"/>
    <property type="project" value="UniProtKB-KW"/>
</dbReference>
<dbReference type="OMA" id="WRFYHEF"/>
<dbReference type="EMBL" id="DPIY01000006">
    <property type="protein sequence ID" value="HCT56844.1"/>
    <property type="molecule type" value="Genomic_DNA"/>
</dbReference>
<dbReference type="GO" id="GO:0000731">
    <property type="term" value="P:DNA synthesis involved in DNA repair"/>
    <property type="evidence" value="ECO:0007669"/>
    <property type="project" value="TreeGrafter"/>
</dbReference>
<dbReference type="PANTHER" id="PTHR32182:SF25">
    <property type="entry name" value="SLR1056 PROTEIN"/>
    <property type="match status" value="1"/>
</dbReference>
<evidence type="ECO:0000313" key="3">
    <source>
        <dbReference type="Proteomes" id="UP000264071"/>
    </source>
</evidence>
<protein>
    <submittedName>
        <fullName evidence="2">ATP-binding protein</fullName>
    </submittedName>
</protein>
<dbReference type="SUPFAM" id="SSF52540">
    <property type="entry name" value="P-loop containing nucleoside triphosphate hydrolases"/>
    <property type="match status" value="1"/>
</dbReference>
<dbReference type="FunFam" id="3.40.50.300:FF:002534">
    <property type="entry name" value="Putative RecF protein"/>
    <property type="match status" value="1"/>
</dbReference>
<proteinExistence type="predicted"/>
<dbReference type="Proteomes" id="UP000264071">
    <property type="component" value="Unassembled WGS sequence"/>
</dbReference>
<evidence type="ECO:0000259" key="1">
    <source>
        <dbReference type="Pfam" id="PF13304"/>
    </source>
</evidence>
<dbReference type="FunFam" id="3.40.50.300:FF:002708">
    <property type="entry name" value="FeS assembly ATPase SufC"/>
    <property type="match status" value="1"/>
</dbReference>
<organism evidence="2 3">
    <name type="scientific">Gemmatimonas aurantiaca</name>
    <dbReference type="NCBI Taxonomy" id="173480"/>
    <lineage>
        <taxon>Bacteria</taxon>
        <taxon>Pseudomonadati</taxon>
        <taxon>Gemmatimonadota</taxon>
        <taxon>Gemmatimonadia</taxon>
        <taxon>Gemmatimonadales</taxon>
        <taxon>Gemmatimonadaceae</taxon>
        <taxon>Gemmatimonas</taxon>
    </lineage>
</organism>
<dbReference type="Gene3D" id="3.40.50.300">
    <property type="entry name" value="P-loop containing nucleotide triphosphate hydrolases"/>
    <property type="match status" value="2"/>
</dbReference>
<dbReference type="PIRSF" id="PIRSF029347">
    <property type="entry name" value="RecF"/>
    <property type="match status" value="1"/>
</dbReference>
<accession>A0A3D4V7N8</accession>
<dbReference type="AlphaFoldDB" id="A0A3D4V7N8"/>
<comment type="caution">
    <text evidence="2">The sequence shown here is derived from an EMBL/GenBank/DDBJ whole genome shotgun (WGS) entry which is preliminary data.</text>
</comment>
<dbReference type="Pfam" id="PF13304">
    <property type="entry name" value="AAA_21"/>
    <property type="match status" value="1"/>
</dbReference>
<name>A0A3D4V7N8_9BACT</name>
<keyword evidence="2" id="KW-0547">Nucleotide-binding</keyword>
<dbReference type="InterPro" id="IPR003959">
    <property type="entry name" value="ATPase_AAA_core"/>
</dbReference>
<reference evidence="2 3" key="1">
    <citation type="journal article" date="2018" name="Nat. Biotechnol.">
        <title>A standardized bacterial taxonomy based on genome phylogeny substantially revises the tree of life.</title>
        <authorList>
            <person name="Parks D.H."/>
            <person name="Chuvochina M."/>
            <person name="Waite D.W."/>
            <person name="Rinke C."/>
            <person name="Skarshewski A."/>
            <person name="Chaumeil P.A."/>
            <person name="Hugenholtz P."/>
        </authorList>
    </citation>
    <scope>NUCLEOTIDE SEQUENCE [LARGE SCALE GENOMIC DNA]</scope>
    <source>
        <strain evidence="2">UBA8844</strain>
    </source>
</reference>
<dbReference type="GO" id="GO:0006302">
    <property type="term" value="P:double-strand break repair"/>
    <property type="evidence" value="ECO:0007669"/>
    <property type="project" value="TreeGrafter"/>
</dbReference>
<dbReference type="InterPro" id="IPR027417">
    <property type="entry name" value="P-loop_NTPase"/>
</dbReference>
<sequence length="386" mass="41778">MIETIAISGYRSLRDVRLALSPLTVVTGANGTGKSSVYRALRLMTQIAHGRLISSLAAEGGLTSTLWAGPESIGAAVKRGDFPVQGTRRTHPVSLKLGFAGEDYGYAIDIGLPKPSLSLFARDPEIKAEAMWFGLRPGRHNVIAERTGPSVRVRNRENEWGQALTSLASWDSMMTHAGDPRESSELIVLRDAMRDWRFYDHFDCGAEAPARRAQIGTRTPVLASDGRDLAAAIETIRELGDQEALNAAVDDAFPGASLEVSTRSGYFELTMHQHGLLRPLGMAELSDGTLRFLLLAAALLSPRPPALMVLNEPETSLHGDLLPALARLIARAATRSQLIVVSHAPSLIQALEEQGDCRRITLAKSFGETGVEGDDEGEPAWSWPSR</sequence>